<evidence type="ECO:0000313" key="2">
    <source>
        <dbReference type="EMBL" id="KAA6399949.1"/>
    </source>
</evidence>
<dbReference type="EMBL" id="SNRW01000649">
    <property type="protein sequence ID" value="KAA6399949.1"/>
    <property type="molecule type" value="Genomic_DNA"/>
</dbReference>
<dbReference type="AlphaFoldDB" id="A0A5J4X0F7"/>
<protein>
    <submittedName>
        <fullName evidence="2">Uncharacterized protein</fullName>
    </submittedName>
</protein>
<comment type="caution">
    <text evidence="2">The sequence shown here is derived from an EMBL/GenBank/DDBJ whole genome shotgun (WGS) entry which is preliminary data.</text>
</comment>
<accession>A0A5J4X0F7</accession>
<reference evidence="2 3" key="1">
    <citation type="submission" date="2019-03" db="EMBL/GenBank/DDBJ databases">
        <title>Single cell metagenomics reveals metabolic interactions within the superorganism composed of flagellate Streblomastix strix and complex community of Bacteroidetes bacteria on its surface.</title>
        <authorList>
            <person name="Treitli S.C."/>
            <person name="Kolisko M."/>
            <person name="Husnik F."/>
            <person name="Keeling P."/>
            <person name="Hampl V."/>
        </authorList>
    </citation>
    <scope>NUCLEOTIDE SEQUENCE [LARGE SCALE GENOMIC DNA]</scope>
    <source>
        <strain evidence="2">ST1C</strain>
    </source>
</reference>
<evidence type="ECO:0000256" key="1">
    <source>
        <dbReference type="SAM" id="MobiDB-lite"/>
    </source>
</evidence>
<dbReference type="Proteomes" id="UP000324800">
    <property type="component" value="Unassembled WGS sequence"/>
</dbReference>
<organism evidence="2 3">
    <name type="scientific">Streblomastix strix</name>
    <dbReference type="NCBI Taxonomy" id="222440"/>
    <lineage>
        <taxon>Eukaryota</taxon>
        <taxon>Metamonada</taxon>
        <taxon>Preaxostyla</taxon>
        <taxon>Oxymonadida</taxon>
        <taxon>Streblomastigidae</taxon>
        <taxon>Streblomastix</taxon>
    </lineage>
</organism>
<gene>
    <name evidence="2" type="ORF">EZS28_004521</name>
</gene>
<feature type="non-terminal residue" evidence="2">
    <location>
        <position position="1"/>
    </location>
</feature>
<name>A0A5J4X0F7_9EUKA</name>
<sequence length="1025" mass="115686">DRSPKSPNEKDSQSIRKRQQHYDNRSVDKLFITAGRALIIISNGQIQYHQYPFKWFNELVMTSGANWCLPKAQSEHQDPKFDNPSVSSVKSLTLSLDSDIQSPNSQTPEEISTISDIEDVQLKIGAQMLFIISASNSSLVVDLSSGSFFEFPGNDTNMKELGDGNPEDFQYNPCWVSSVIPVPYQSFSPHHSTNDRFIMGVGSGRTGALHKVQVGCKLQMIMQGKWYEELPKLFTAKAYSGAKLHSLLLVEEQKISAKENDDLKDQNQSENKQTLKKKLIQKPFTISETFTINLNTPYTYSSTVFALHEDVVEPIESFVVGIDSTKKTVAFGSAQGAFVQITSSEVRIIPTVRYYAQHTNRANQSNQHQQQSQIPQTKEFKSENILQIQSEFIGFDVLHGISWPTPILLSEEECQQRIQNHLLNQTDPKLNSDQNLQQFTQSGSLVNTSPQKVIFECGCISDNLIAISYQCIVYILIWNPSKPKITPIEKGSISQSGNQATATQLPAMFQPVATLCFPSPVKTLSASTICTRSFLVVGCEQPPSVFLFRLDSIQVAQQTEQARNKLWDDGEKLLESMKHQITYPVIQRPDPTLIIHNGQQHISDYNNQYNSQRIRIGYGNECTILNSSSNQIDDQIQRTEGLKIKQLRFVEVLSGSHQFVEVKFSSNAVMTRLLDLYPYDRPEQILLTTYNRQVRIFTSEEVQQRNSNSLNNSSNSQIITTSAQDEVEEYRSQKNYSQNEGAVLMIAGHNGQLATAILPLNILLDFPSNQSNKNLYSAQFFFPSLITTLKLCPQPVKLVEDEGTVYLYGDRLAALTWNDQALMMIWANLDCAGTIHSLMPMHIVDEQASQSTQDNQYNQGSEQNIQQGSQLSSKMNNTNQTPIPHPTLCWIDFIDRRLTFGTVDKRRVILHETKDLPSLPLSITHIPTLHAVASLVGLGLDVSGITGKGDSFIDICTDWNIECHSKHYKDYRPKRLPPFRYNVPKTVTNAYVIVLYDETEMHLRIGELNLSRMNLDFGKNQYDLG</sequence>
<feature type="region of interest" description="Disordered" evidence="1">
    <location>
        <begin position="1"/>
        <end position="20"/>
    </location>
</feature>
<proteinExistence type="predicted"/>
<feature type="region of interest" description="Disordered" evidence="1">
    <location>
        <begin position="849"/>
        <end position="875"/>
    </location>
</feature>
<evidence type="ECO:0000313" key="3">
    <source>
        <dbReference type="Proteomes" id="UP000324800"/>
    </source>
</evidence>